<sequence length="57" mass="6882">MLNSKIYENGCPPMEYDDFTNGYDYLTLNMKIFFRILRTLEQCFLLFVLFFFALLAH</sequence>
<feature type="transmembrane region" description="Helical" evidence="1">
    <location>
        <begin position="32"/>
        <end position="56"/>
    </location>
</feature>
<evidence type="ECO:0000256" key="1">
    <source>
        <dbReference type="SAM" id="Phobius"/>
    </source>
</evidence>
<evidence type="ECO:0000313" key="2">
    <source>
        <dbReference type="EMBL" id="JAD17729.1"/>
    </source>
</evidence>
<protein>
    <submittedName>
        <fullName evidence="2">Uncharacterized protein</fullName>
    </submittedName>
</protein>
<keyword evidence="1" id="KW-1133">Transmembrane helix</keyword>
<dbReference type="AlphaFoldDB" id="A0A0A8XUS0"/>
<organism evidence="2">
    <name type="scientific">Arundo donax</name>
    <name type="common">Giant reed</name>
    <name type="synonym">Donax arundinaceus</name>
    <dbReference type="NCBI Taxonomy" id="35708"/>
    <lineage>
        <taxon>Eukaryota</taxon>
        <taxon>Viridiplantae</taxon>
        <taxon>Streptophyta</taxon>
        <taxon>Embryophyta</taxon>
        <taxon>Tracheophyta</taxon>
        <taxon>Spermatophyta</taxon>
        <taxon>Magnoliopsida</taxon>
        <taxon>Liliopsida</taxon>
        <taxon>Poales</taxon>
        <taxon>Poaceae</taxon>
        <taxon>PACMAD clade</taxon>
        <taxon>Arundinoideae</taxon>
        <taxon>Arundineae</taxon>
        <taxon>Arundo</taxon>
    </lineage>
</organism>
<reference evidence="2" key="1">
    <citation type="submission" date="2014-09" db="EMBL/GenBank/DDBJ databases">
        <authorList>
            <person name="Magalhaes I.L.F."/>
            <person name="Oliveira U."/>
            <person name="Santos F.R."/>
            <person name="Vidigal T.H.D.A."/>
            <person name="Brescovit A.D."/>
            <person name="Santos A.J."/>
        </authorList>
    </citation>
    <scope>NUCLEOTIDE SEQUENCE</scope>
    <source>
        <tissue evidence="2">Shoot tissue taken approximately 20 cm above the soil surface</tissue>
    </source>
</reference>
<dbReference type="EMBL" id="GBRH01280166">
    <property type="protein sequence ID" value="JAD17729.1"/>
    <property type="molecule type" value="Transcribed_RNA"/>
</dbReference>
<name>A0A0A8XUS0_ARUDO</name>
<keyword evidence="1" id="KW-0812">Transmembrane</keyword>
<keyword evidence="1" id="KW-0472">Membrane</keyword>
<reference evidence="2" key="2">
    <citation type="journal article" date="2015" name="Data Brief">
        <title>Shoot transcriptome of the giant reed, Arundo donax.</title>
        <authorList>
            <person name="Barrero R.A."/>
            <person name="Guerrero F.D."/>
            <person name="Moolhuijzen P."/>
            <person name="Goolsby J.A."/>
            <person name="Tidwell J."/>
            <person name="Bellgard S.E."/>
            <person name="Bellgard M.I."/>
        </authorList>
    </citation>
    <scope>NUCLEOTIDE SEQUENCE</scope>
    <source>
        <tissue evidence="2">Shoot tissue taken approximately 20 cm above the soil surface</tissue>
    </source>
</reference>
<accession>A0A0A8XUS0</accession>
<proteinExistence type="predicted"/>